<feature type="region of interest" description="Disordered" evidence="1">
    <location>
        <begin position="185"/>
        <end position="244"/>
    </location>
</feature>
<keyword evidence="4" id="KW-1185">Reference proteome</keyword>
<organism evidence="3 4">
    <name type="scientific">Kipferlia bialata</name>
    <dbReference type="NCBI Taxonomy" id="797122"/>
    <lineage>
        <taxon>Eukaryota</taxon>
        <taxon>Metamonada</taxon>
        <taxon>Carpediemonas-like organisms</taxon>
        <taxon>Kipferlia</taxon>
    </lineage>
</organism>
<protein>
    <recommendedName>
        <fullName evidence="2">Coatomer alpha subunit C-terminal domain-containing protein</fullName>
    </recommendedName>
</protein>
<sequence length="567" mass="61092">MQTAMLTGRVERRLEVLMQTRQYALAYVLCRQTQGLESEADSLFAKLPTGYVYRGTEYEALAEFHARRAAYIASQTPKEEGEGEGETEAAEPLEFSAEEIDSFYAIPEIKRPTAVKVSESVSGAQSRSFDWPSAPVAKALFDGSVSAADLAKVVEQQRERERLAAAEGQADKDGEWSAGLEDLSDLDEGVTPEGIRSGALGDDLDLEAEAEGDGWGDDSLDMDDLDLGDLDDEPQAPREVRGKPTLGYRVPAKGEDPLHAVLHSEKVVSRPCCTAMFGCTPTQGTEAQELTLSSLASRYGPAVGRAGPNDEHGTLKKVLTHHGVAGCVYIPGLLPSLPPIPVLIAKGESEEKEPVPLVTLDSVSAKLTTALSLFGKGKLNPSLALFRDIMACIAVAMDDTVSRQEAAIYQESLEKCRVYTLALQTELMRKSVETDPAQKTRALLLSLLFAHLPLDVEHSCIGLRRAAVHAYKAGAFSVASVVATRYVELSSAGDTQKMKTLALAAKKKGQDLVDVGFDAKYPPIIHPRTLTALDPGMASERCSFCQAQYTRDDRGDVCALCGIGIVK</sequence>
<evidence type="ECO:0000313" key="3">
    <source>
        <dbReference type="EMBL" id="GIQ85899.1"/>
    </source>
</evidence>
<feature type="domain" description="Coatomer alpha subunit C-terminal" evidence="2">
    <location>
        <begin position="316"/>
        <end position="564"/>
    </location>
</feature>
<accession>A0A9K3CYV4</accession>
<dbReference type="GO" id="GO:0016192">
    <property type="term" value="P:vesicle-mediated transport"/>
    <property type="evidence" value="ECO:0007669"/>
    <property type="project" value="InterPro"/>
</dbReference>
<reference evidence="3 4" key="1">
    <citation type="journal article" date="2018" name="PLoS ONE">
        <title>The draft genome of Kipferlia bialata reveals reductive genome evolution in fornicate parasites.</title>
        <authorList>
            <person name="Tanifuji G."/>
            <person name="Takabayashi S."/>
            <person name="Kume K."/>
            <person name="Takagi M."/>
            <person name="Nakayama T."/>
            <person name="Kamikawa R."/>
            <person name="Inagaki Y."/>
            <person name="Hashimoto T."/>
        </authorList>
    </citation>
    <scope>NUCLEOTIDE SEQUENCE [LARGE SCALE GENOMIC DNA]</scope>
    <source>
        <strain evidence="3">NY0173</strain>
    </source>
</reference>
<dbReference type="Pfam" id="PF06957">
    <property type="entry name" value="COPI_C"/>
    <property type="match status" value="1"/>
</dbReference>
<evidence type="ECO:0000259" key="2">
    <source>
        <dbReference type="Pfam" id="PF06957"/>
    </source>
</evidence>
<dbReference type="GO" id="GO:0030126">
    <property type="term" value="C:COPI vesicle coat"/>
    <property type="evidence" value="ECO:0007669"/>
    <property type="project" value="InterPro"/>
</dbReference>
<dbReference type="Proteomes" id="UP000265618">
    <property type="component" value="Unassembled WGS sequence"/>
</dbReference>
<evidence type="ECO:0000313" key="4">
    <source>
        <dbReference type="Proteomes" id="UP000265618"/>
    </source>
</evidence>
<dbReference type="GO" id="GO:0006886">
    <property type="term" value="P:intracellular protein transport"/>
    <property type="evidence" value="ECO:0007669"/>
    <property type="project" value="InterPro"/>
</dbReference>
<feature type="compositionally biased region" description="Acidic residues" evidence="1">
    <location>
        <begin position="202"/>
        <end position="234"/>
    </location>
</feature>
<dbReference type="GO" id="GO:0005198">
    <property type="term" value="F:structural molecule activity"/>
    <property type="evidence" value="ECO:0007669"/>
    <property type="project" value="InterPro"/>
</dbReference>
<evidence type="ECO:0000256" key="1">
    <source>
        <dbReference type="SAM" id="MobiDB-lite"/>
    </source>
</evidence>
<dbReference type="AlphaFoldDB" id="A0A9K3CYV4"/>
<dbReference type="InterPro" id="IPR010714">
    <property type="entry name" value="Coatomer_asu_C"/>
</dbReference>
<name>A0A9K3CYV4_9EUKA</name>
<dbReference type="EMBL" id="BDIP01002198">
    <property type="protein sequence ID" value="GIQ85899.1"/>
    <property type="molecule type" value="Genomic_DNA"/>
</dbReference>
<gene>
    <name evidence="3" type="ORF">KIPB_007646</name>
</gene>
<comment type="caution">
    <text evidence="3">The sequence shown here is derived from an EMBL/GenBank/DDBJ whole genome shotgun (WGS) entry which is preliminary data.</text>
</comment>
<proteinExistence type="predicted"/>